<organism evidence="1 2">
    <name type="scientific">Acanthoscelides obtectus</name>
    <name type="common">Bean weevil</name>
    <name type="synonym">Bruchus obtectus</name>
    <dbReference type="NCBI Taxonomy" id="200917"/>
    <lineage>
        <taxon>Eukaryota</taxon>
        <taxon>Metazoa</taxon>
        <taxon>Ecdysozoa</taxon>
        <taxon>Arthropoda</taxon>
        <taxon>Hexapoda</taxon>
        <taxon>Insecta</taxon>
        <taxon>Pterygota</taxon>
        <taxon>Neoptera</taxon>
        <taxon>Endopterygota</taxon>
        <taxon>Coleoptera</taxon>
        <taxon>Polyphaga</taxon>
        <taxon>Cucujiformia</taxon>
        <taxon>Chrysomeloidea</taxon>
        <taxon>Chrysomelidae</taxon>
        <taxon>Bruchinae</taxon>
        <taxon>Bruchini</taxon>
        <taxon>Acanthoscelides</taxon>
    </lineage>
</organism>
<name>A0A9P0M068_ACAOB</name>
<proteinExistence type="predicted"/>
<sequence>MIYEGPIKRPKYPTGPFHRYWLFQRYNAFLFTLCFQSQSPKVLRFILKHHTRNQIYLTNQDQRFNKKSAYLYIS</sequence>
<reference evidence="1" key="1">
    <citation type="submission" date="2022-03" db="EMBL/GenBank/DDBJ databases">
        <authorList>
            <person name="Sayadi A."/>
        </authorList>
    </citation>
    <scope>NUCLEOTIDE SEQUENCE</scope>
</reference>
<protein>
    <submittedName>
        <fullName evidence="1">Uncharacterized protein</fullName>
    </submittedName>
</protein>
<comment type="caution">
    <text evidence="1">The sequence shown here is derived from an EMBL/GenBank/DDBJ whole genome shotgun (WGS) entry which is preliminary data.</text>
</comment>
<gene>
    <name evidence="1" type="ORF">ACAOBT_LOCUS27057</name>
</gene>
<keyword evidence="2" id="KW-1185">Reference proteome</keyword>
<evidence type="ECO:0000313" key="1">
    <source>
        <dbReference type="EMBL" id="CAH2002905.1"/>
    </source>
</evidence>
<dbReference type="AlphaFoldDB" id="A0A9P0M068"/>
<dbReference type="Proteomes" id="UP001152888">
    <property type="component" value="Unassembled WGS sequence"/>
</dbReference>
<dbReference type="EMBL" id="CAKOFQ010007519">
    <property type="protein sequence ID" value="CAH2002905.1"/>
    <property type="molecule type" value="Genomic_DNA"/>
</dbReference>
<accession>A0A9P0M068</accession>
<evidence type="ECO:0000313" key="2">
    <source>
        <dbReference type="Proteomes" id="UP001152888"/>
    </source>
</evidence>